<feature type="region of interest" description="Disordered" evidence="1">
    <location>
        <begin position="436"/>
        <end position="463"/>
    </location>
</feature>
<dbReference type="Proteomes" id="UP000324800">
    <property type="component" value="Unassembled WGS sequence"/>
</dbReference>
<feature type="region of interest" description="Disordered" evidence="1">
    <location>
        <begin position="394"/>
        <end position="415"/>
    </location>
</feature>
<feature type="compositionally biased region" description="Basic and acidic residues" evidence="1">
    <location>
        <begin position="451"/>
        <end position="463"/>
    </location>
</feature>
<evidence type="ECO:0000313" key="2">
    <source>
        <dbReference type="EMBL" id="KAA6383804.1"/>
    </source>
</evidence>
<feature type="compositionally biased region" description="Low complexity" evidence="1">
    <location>
        <begin position="438"/>
        <end position="450"/>
    </location>
</feature>
<reference evidence="2 3" key="1">
    <citation type="submission" date="2019-03" db="EMBL/GenBank/DDBJ databases">
        <title>Single cell metagenomics reveals metabolic interactions within the superorganism composed of flagellate Streblomastix strix and complex community of Bacteroidetes bacteria on its surface.</title>
        <authorList>
            <person name="Treitli S.C."/>
            <person name="Kolisko M."/>
            <person name="Husnik F."/>
            <person name="Keeling P."/>
            <person name="Hampl V."/>
        </authorList>
    </citation>
    <scope>NUCLEOTIDE SEQUENCE [LARGE SCALE GENOMIC DNA]</scope>
    <source>
        <strain evidence="2">ST1C</strain>
    </source>
</reference>
<organism evidence="2 3">
    <name type="scientific">Streblomastix strix</name>
    <dbReference type="NCBI Taxonomy" id="222440"/>
    <lineage>
        <taxon>Eukaryota</taxon>
        <taxon>Metamonada</taxon>
        <taxon>Preaxostyla</taxon>
        <taxon>Oxymonadida</taxon>
        <taxon>Streblomastigidae</taxon>
        <taxon>Streblomastix</taxon>
    </lineage>
</organism>
<proteinExistence type="predicted"/>
<protein>
    <submittedName>
        <fullName evidence="2">Uncharacterized protein</fullName>
    </submittedName>
</protein>
<accession>A0A5J4VMV5</accession>
<evidence type="ECO:0000256" key="1">
    <source>
        <dbReference type="SAM" id="MobiDB-lite"/>
    </source>
</evidence>
<sequence length="463" mass="52912">MALALDPPIASQSSSEAIIEKTKDGDAIRIFGRDKPAQQKDFQSPAPITDNARQSDEELIEISDDKMNSRHLIVAYGERSGKIFILENGDIVAEVRESGFYDQMGVQIDMSQFRFEHPQDGYDWLASINQDVKNFFDGNDSSDASLHDMSQNKNNTAQSIDAIMSKVKRRRIDEENLENSQISKVHQQQHVFPPLQQQSFTLPTPQQPFLVQTSSVNQFQSQFKEELKKYACYQSQDEEIAARKLGQMLEGICGTDMKSFDPKMFTMMPMERQILLDKVKWKLGNRLWKVPYVSPPAYGEKLVAIRNTVEDAGALQHVFLDLMYQIALGRSEHLMDKLVDGYKLALLATGDAQRIREQTTGGAFVKPDKSEILSETTKQKMNEQRKIKKGNFNLPRSGNSRFNSSERVTQNQNSQRQILRFLRQKGVGLGKQKGFKFNNRWNNNNQNQQVKNEDESVGKEDHF</sequence>
<gene>
    <name evidence="2" type="ORF">EZS28_020671</name>
</gene>
<dbReference type="AlphaFoldDB" id="A0A5J4VMV5"/>
<evidence type="ECO:0000313" key="3">
    <source>
        <dbReference type="Proteomes" id="UP000324800"/>
    </source>
</evidence>
<name>A0A5J4VMV5_9EUKA</name>
<comment type="caution">
    <text evidence="2">The sequence shown here is derived from an EMBL/GenBank/DDBJ whole genome shotgun (WGS) entry which is preliminary data.</text>
</comment>
<dbReference type="EMBL" id="SNRW01006063">
    <property type="protein sequence ID" value="KAA6383804.1"/>
    <property type="molecule type" value="Genomic_DNA"/>
</dbReference>